<evidence type="ECO:0000256" key="1">
    <source>
        <dbReference type="SAM" id="Phobius"/>
    </source>
</evidence>
<accession>A0AAE0EYN3</accession>
<keyword evidence="1" id="KW-0812">Transmembrane</keyword>
<dbReference type="AlphaFoldDB" id="A0AAE0EYN3"/>
<organism evidence="2 3">
    <name type="scientific">Cymbomonas tetramitiformis</name>
    <dbReference type="NCBI Taxonomy" id="36881"/>
    <lineage>
        <taxon>Eukaryota</taxon>
        <taxon>Viridiplantae</taxon>
        <taxon>Chlorophyta</taxon>
        <taxon>Pyramimonadophyceae</taxon>
        <taxon>Pyramimonadales</taxon>
        <taxon>Pyramimonadaceae</taxon>
        <taxon>Cymbomonas</taxon>
    </lineage>
</organism>
<sequence>MGRLVLGVVVVPVVVVPVVVVPVVVVPVVVVGALRATRPGTCAALYRGPEEEVVAIRRLLREPGDPVLYAEVEWHTMPPPPRSPVSDPRPNGAFLDLELYQDFVMGARIGQAAGGFRGGGCTICELNGWPDGISEPPPVRRGALMAAV</sequence>
<gene>
    <name evidence="2" type="ORF">CYMTET_45094</name>
</gene>
<feature type="transmembrane region" description="Helical" evidence="1">
    <location>
        <begin position="6"/>
        <end position="31"/>
    </location>
</feature>
<evidence type="ECO:0000313" key="3">
    <source>
        <dbReference type="Proteomes" id="UP001190700"/>
    </source>
</evidence>
<dbReference type="Proteomes" id="UP001190700">
    <property type="component" value="Unassembled WGS sequence"/>
</dbReference>
<name>A0AAE0EYN3_9CHLO</name>
<keyword evidence="1" id="KW-0472">Membrane</keyword>
<keyword evidence="1" id="KW-1133">Transmembrane helix</keyword>
<protein>
    <submittedName>
        <fullName evidence="2">Uncharacterized protein</fullName>
    </submittedName>
</protein>
<comment type="caution">
    <text evidence="2">The sequence shown here is derived from an EMBL/GenBank/DDBJ whole genome shotgun (WGS) entry which is preliminary data.</text>
</comment>
<reference evidence="2 3" key="1">
    <citation type="journal article" date="2015" name="Genome Biol. Evol.">
        <title>Comparative Genomics of a Bacterivorous Green Alga Reveals Evolutionary Causalities and Consequences of Phago-Mixotrophic Mode of Nutrition.</title>
        <authorList>
            <person name="Burns J.A."/>
            <person name="Paasch A."/>
            <person name="Narechania A."/>
            <person name="Kim E."/>
        </authorList>
    </citation>
    <scope>NUCLEOTIDE SEQUENCE [LARGE SCALE GENOMIC DNA]</scope>
    <source>
        <strain evidence="2 3">PLY_AMNH</strain>
    </source>
</reference>
<dbReference type="EMBL" id="LGRX02030768">
    <property type="protein sequence ID" value="KAK3245333.1"/>
    <property type="molecule type" value="Genomic_DNA"/>
</dbReference>
<keyword evidence="3" id="KW-1185">Reference proteome</keyword>
<proteinExistence type="predicted"/>
<evidence type="ECO:0000313" key="2">
    <source>
        <dbReference type="EMBL" id="KAK3245333.1"/>
    </source>
</evidence>